<dbReference type="PROSITE" id="PS51257">
    <property type="entry name" value="PROKAR_LIPOPROTEIN"/>
    <property type="match status" value="1"/>
</dbReference>
<dbReference type="Pfam" id="PF00254">
    <property type="entry name" value="FKBP_C"/>
    <property type="match status" value="1"/>
</dbReference>
<dbReference type="InterPro" id="IPR001179">
    <property type="entry name" value="PPIase_FKBP_dom"/>
</dbReference>
<evidence type="ECO:0000256" key="7">
    <source>
        <dbReference type="SAM" id="Coils"/>
    </source>
</evidence>
<dbReference type="PANTHER" id="PTHR45625">
    <property type="entry name" value="PEPTIDYL-PROLYL CIS-TRANS ISOMERASE-RELATED"/>
    <property type="match status" value="1"/>
</dbReference>
<evidence type="ECO:0000256" key="2">
    <source>
        <dbReference type="ARBA" id="ARBA00007365"/>
    </source>
</evidence>
<evidence type="ECO:0000256" key="8">
    <source>
        <dbReference type="SAM" id="SignalP"/>
    </source>
</evidence>
<dbReference type="SUPFAM" id="SSF50891">
    <property type="entry name" value="Cyclophilin-like"/>
    <property type="match status" value="1"/>
</dbReference>
<organism evidence="11 12">
    <name type="scientific">Psychroserpens luteus</name>
    <dbReference type="NCBI Taxonomy" id="1434066"/>
    <lineage>
        <taxon>Bacteria</taxon>
        <taxon>Pseudomonadati</taxon>
        <taxon>Bacteroidota</taxon>
        <taxon>Flavobacteriia</taxon>
        <taxon>Flavobacteriales</taxon>
        <taxon>Flavobacteriaceae</taxon>
        <taxon>Psychroserpens</taxon>
    </lineage>
</organism>
<keyword evidence="4 6" id="KW-0697">Rotamase</keyword>
<feature type="coiled-coil region" evidence="7">
    <location>
        <begin position="225"/>
        <end position="263"/>
    </location>
</feature>
<evidence type="ECO:0000256" key="1">
    <source>
        <dbReference type="ARBA" id="ARBA00000971"/>
    </source>
</evidence>
<evidence type="ECO:0000256" key="4">
    <source>
        <dbReference type="ARBA" id="ARBA00023110"/>
    </source>
</evidence>
<dbReference type="PROSITE" id="PS50072">
    <property type="entry name" value="CSA_PPIASE_2"/>
    <property type="match status" value="1"/>
</dbReference>
<dbReference type="Gene3D" id="3.10.50.40">
    <property type="match status" value="1"/>
</dbReference>
<dbReference type="InterPro" id="IPR020892">
    <property type="entry name" value="Cyclophilin-type_PPIase_CS"/>
</dbReference>
<feature type="chain" id="PRO_5045655436" description="peptidylprolyl isomerase" evidence="8">
    <location>
        <begin position="23"/>
        <end position="410"/>
    </location>
</feature>
<dbReference type="PROSITE" id="PS50059">
    <property type="entry name" value="FKBP_PPIASE"/>
    <property type="match status" value="1"/>
</dbReference>
<evidence type="ECO:0000313" key="11">
    <source>
        <dbReference type="EMBL" id="MFD2914308.1"/>
    </source>
</evidence>
<keyword evidence="7" id="KW-0175">Coiled coil</keyword>
<dbReference type="PANTHER" id="PTHR45625:SF4">
    <property type="entry name" value="PEPTIDYLPROLYL ISOMERASE DOMAIN AND WD REPEAT-CONTAINING PROTEIN 1"/>
    <property type="match status" value="1"/>
</dbReference>
<protein>
    <recommendedName>
        <fullName evidence="3 6">peptidylprolyl isomerase</fullName>
        <ecNumber evidence="3 6">5.2.1.8</ecNumber>
    </recommendedName>
</protein>
<dbReference type="CDD" id="cd00317">
    <property type="entry name" value="cyclophilin"/>
    <property type="match status" value="1"/>
</dbReference>
<dbReference type="EMBL" id="JBHUOS010000001">
    <property type="protein sequence ID" value="MFD2914308.1"/>
    <property type="molecule type" value="Genomic_DNA"/>
</dbReference>
<feature type="signal peptide" evidence="8">
    <location>
        <begin position="1"/>
        <end position="22"/>
    </location>
</feature>
<dbReference type="Proteomes" id="UP001597548">
    <property type="component" value="Unassembled WGS sequence"/>
</dbReference>
<dbReference type="RefSeq" id="WP_194509815.1">
    <property type="nucleotide sequence ID" value="NZ_JADILU010000010.1"/>
</dbReference>
<dbReference type="InterPro" id="IPR046357">
    <property type="entry name" value="PPIase_dom_sf"/>
</dbReference>
<gene>
    <name evidence="11" type="ORF">ACFS29_01550</name>
</gene>
<name>A0ABW5ZMT9_9FLAO</name>
<keyword evidence="12" id="KW-1185">Reference proteome</keyword>
<keyword evidence="5 6" id="KW-0413">Isomerase</keyword>
<reference evidence="12" key="1">
    <citation type="journal article" date="2019" name="Int. J. Syst. Evol. Microbiol.">
        <title>The Global Catalogue of Microorganisms (GCM) 10K type strain sequencing project: providing services to taxonomists for standard genome sequencing and annotation.</title>
        <authorList>
            <consortium name="The Broad Institute Genomics Platform"/>
            <consortium name="The Broad Institute Genome Sequencing Center for Infectious Disease"/>
            <person name="Wu L."/>
            <person name="Ma J."/>
        </authorList>
    </citation>
    <scope>NUCLEOTIDE SEQUENCE [LARGE SCALE GENOMIC DNA]</scope>
    <source>
        <strain evidence="12">KCTC 32514</strain>
    </source>
</reference>
<dbReference type="EC" id="5.2.1.8" evidence="3 6"/>
<dbReference type="InterPro" id="IPR044666">
    <property type="entry name" value="Cyclophilin_A-like"/>
</dbReference>
<feature type="domain" description="PPIase FKBP-type" evidence="9">
    <location>
        <begin position="302"/>
        <end position="407"/>
    </location>
</feature>
<comment type="catalytic activity">
    <reaction evidence="1 6">
        <text>[protein]-peptidylproline (omega=180) = [protein]-peptidylproline (omega=0)</text>
        <dbReference type="Rhea" id="RHEA:16237"/>
        <dbReference type="Rhea" id="RHEA-COMP:10747"/>
        <dbReference type="Rhea" id="RHEA-COMP:10748"/>
        <dbReference type="ChEBI" id="CHEBI:83833"/>
        <dbReference type="ChEBI" id="CHEBI:83834"/>
        <dbReference type="EC" id="5.2.1.8"/>
    </reaction>
</comment>
<keyword evidence="8" id="KW-0732">Signal</keyword>
<dbReference type="InterPro" id="IPR002130">
    <property type="entry name" value="Cyclophilin-type_PPIase_dom"/>
</dbReference>
<dbReference type="GO" id="GO:0016853">
    <property type="term" value="F:isomerase activity"/>
    <property type="evidence" value="ECO:0007669"/>
    <property type="project" value="UniProtKB-KW"/>
</dbReference>
<dbReference type="Gene3D" id="2.40.100.10">
    <property type="entry name" value="Cyclophilin-like"/>
    <property type="match status" value="1"/>
</dbReference>
<dbReference type="Pfam" id="PF00160">
    <property type="entry name" value="Pro_isomerase"/>
    <property type="match status" value="1"/>
</dbReference>
<dbReference type="SUPFAM" id="SSF54534">
    <property type="entry name" value="FKBP-like"/>
    <property type="match status" value="1"/>
</dbReference>
<evidence type="ECO:0000256" key="6">
    <source>
        <dbReference type="PROSITE-ProRule" id="PRU00277"/>
    </source>
</evidence>
<comment type="caution">
    <text evidence="11">The sequence shown here is derived from an EMBL/GenBank/DDBJ whole genome shotgun (WGS) entry which is preliminary data.</text>
</comment>
<evidence type="ECO:0000256" key="5">
    <source>
        <dbReference type="ARBA" id="ARBA00023235"/>
    </source>
</evidence>
<accession>A0ABW5ZMT9</accession>
<comment type="similarity">
    <text evidence="2">Belongs to the cyclophilin-type PPIase family.</text>
</comment>
<sequence length="410" mass="45389">MKLISKTLQLLMLCLVVTMVSCKEEYPDLEDGLYAEIVTSKDTMVAKLFYDKVPVTVANFVALAEGNHPMMTDEFKGKPYYDSLTFHRVMDKFMIQGGDHTATGSGNPGYKFTADFDPTLNHDKAGMLSMANSGGFNTNGSQFFITEVPYPSLNAYDNNGDLKPCEQRGVSCHSVFGELVKGIEVQDAISNVTVDPRSKKPLEPVYILKVNIIRKGSAAKSFNAAKVFEAELPNVESEIKQIQEDQKAKIEQERIEIEEKTATASADTKIALDDYATKTTALASGLKKHVLKEGTSAKPKAGDSVRVYYEGYFTDGRLFDTDRIEIAEKYGMFNQRRADANAYGPTKMLVSPNAQMISGFREALASLNIGEKAFFYMPSHLAYGERGNRGIPPNTDLTFIVEMVDVVEKK</sequence>
<evidence type="ECO:0000313" key="12">
    <source>
        <dbReference type="Proteomes" id="UP001597548"/>
    </source>
</evidence>
<dbReference type="InterPro" id="IPR029000">
    <property type="entry name" value="Cyclophilin-like_dom_sf"/>
</dbReference>
<evidence type="ECO:0000259" key="10">
    <source>
        <dbReference type="PROSITE" id="PS50072"/>
    </source>
</evidence>
<feature type="domain" description="PPIase cyclophilin-type" evidence="10">
    <location>
        <begin position="44"/>
        <end position="212"/>
    </location>
</feature>
<dbReference type="PROSITE" id="PS00170">
    <property type="entry name" value="CSA_PPIASE_1"/>
    <property type="match status" value="1"/>
</dbReference>
<evidence type="ECO:0000259" key="9">
    <source>
        <dbReference type="PROSITE" id="PS50059"/>
    </source>
</evidence>
<dbReference type="PRINTS" id="PR00153">
    <property type="entry name" value="CSAPPISMRASE"/>
</dbReference>
<proteinExistence type="inferred from homology"/>
<evidence type="ECO:0000256" key="3">
    <source>
        <dbReference type="ARBA" id="ARBA00013194"/>
    </source>
</evidence>